<accession>A0A381V8Z1</accession>
<evidence type="ECO:0000256" key="1">
    <source>
        <dbReference type="ARBA" id="ARBA00023015"/>
    </source>
</evidence>
<keyword evidence="1" id="KW-0805">Transcription regulation</keyword>
<dbReference type="PROSITE" id="PS51071">
    <property type="entry name" value="HTH_RPIR"/>
    <property type="match status" value="1"/>
</dbReference>
<gene>
    <name evidence="7" type="ORF">METZ01_LOCUS89468</name>
</gene>
<evidence type="ECO:0000256" key="2">
    <source>
        <dbReference type="ARBA" id="ARBA00023125"/>
    </source>
</evidence>
<dbReference type="InterPro" id="IPR047640">
    <property type="entry name" value="RpiR-like"/>
</dbReference>
<dbReference type="Gene3D" id="1.10.10.10">
    <property type="entry name" value="Winged helix-like DNA-binding domain superfamily/Winged helix DNA-binding domain"/>
    <property type="match status" value="1"/>
</dbReference>
<dbReference type="InterPro" id="IPR035472">
    <property type="entry name" value="RpiR-like_SIS"/>
</dbReference>
<keyword evidence="4" id="KW-1133">Transmembrane helix</keyword>
<dbReference type="InterPro" id="IPR000281">
    <property type="entry name" value="HTH_RpiR"/>
</dbReference>
<dbReference type="PANTHER" id="PTHR30514:SF20">
    <property type="entry name" value="TRANSCRIPTIONAL REGULATOR"/>
    <property type="match status" value="1"/>
</dbReference>
<feature type="transmembrane region" description="Helical" evidence="4">
    <location>
        <begin position="246"/>
        <end position="265"/>
    </location>
</feature>
<dbReference type="GO" id="GO:0003677">
    <property type="term" value="F:DNA binding"/>
    <property type="evidence" value="ECO:0007669"/>
    <property type="project" value="UniProtKB-KW"/>
</dbReference>
<dbReference type="GO" id="GO:0097367">
    <property type="term" value="F:carbohydrate derivative binding"/>
    <property type="evidence" value="ECO:0007669"/>
    <property type="project" value="InterPro"/>
</dbReference>
<keyword evidence="4" id="KW-0812">Transmembrane</keyword>
<proteinExistence type="predicted"/>
<organism evidence="7">
    <name type="scientific">marine metagenome</name>
    <dbReference type="NCBI Taxonomy" id="408172"/>
    <lineage>
        <taxon>unclassified sequences</taxon>
        <taxon>metagenomes</taxon>
        <taxon>ecological metagenomes</taxon>
    </lineage>
</organism>
<dbReference type="Pfam" id="PF01380">
    <property type="entry name" value="SIS"/>
    <property type="match status" value="1"/>
</dbReference>
<dbReference type="AlphaFoldDB" id="A0A381V8Z1"/>
<dbReference type="GO" id="GO:1901135">
    <property type="term" value="P:carbohydrate derivative metabolic process"/>
    <property type="evidence" value="ECO:0007669"/>
    <property type="project" value="InterPro"/>
</dbReference>
<protein>
    <recommendedName>
        <fullName evidence="8">HTH rpiR-type domain-containing protein</fullName>
    </recommendedName>
</protein>
<keyword evidence="4" id="KW-0472">Membrane</keyword>
<dbReference type="SUPFAM" id="SSF53697">
    <property type="entry name" value="SIS domain"/>
    <property type="match status" value="1"/>
</dbReference>
<feature type="non-terminal residue" evidence="7">
    <location>
        <position position="1"/>
    </location>
</feature>
<keyword evidence="3" id="KW-0804">Transcription</keyword>
<dbReference type="Gene3D" id="3.40.50.10490">
    <property type="entry name" value="Glucose-6-phosphate isomerase like protein, domain 1"/>
    <property type="match status" value="1"/>
</dbReference>
<evidence type="ECO:0000256" key="3">
    <source>
        <dbReference type="ARBA" id="ARBA00023163"/>
    </source>
</evidence>
<evidence type="ECO:0000259" key="6">
    <source>
        <dbReference type="PROSITE" id="PS51464"/>
    </source>
</evidence>
<sequence length="279" mass="31036">VKVDYEHLRNELVERYSILSRRLQQITRYAMSHPNEMGLETIAVIAGRAEVPPSSMIRFAKSFGFSGFSEMQKVFQQGLVSRMSEYQKRVQNLNLVMSHLKEENKSNLGHFVQGGIQALQSLQNTVTDEQIENAALILAKSNVVRIAAQRRSFHIAAYLTYAFSHLGVANMLLDSVGGMFAEQGKTVREGDVLLAISFSPYANEVLKLAGNAQEMRIPVIVITDSILSPLGLFSDVCLEVKETEVFGFRGVVLGALMCLALSLVVELGRQIEQQKKEVK</sequence>
<evidence type="ECO:0000259" key="5">
    <source>
        <dbReference type="PROSITE" id="PS51071"/>
    </source>
</evidence>
<dbReference type="InterPro" id="IPR001347">
    <property type="entry name" value="SIS_dom"/>
</dbReference>
<reference evidence="7" key="1">
    <citation type="submission" date="2018-05" db="EMBL/GenBank/DDBJ databases">
        <authorList>
            <person name="Lanie J.A."/>
            <person name="Ng W.-L."/>
            <person name="Kazmierczak K.M."/>
            <person name="Andrzejewski T.M."/>
            <person name="Davidsen T.M."/>
            <person name="Wayne K.J."/>
            <person name="Tettelin H."/>
            <person name="Glass J.I."/>
            <person name="Rusch D."/>
            <person name="Podicherti R."/>
            <person name="Tsui H.-C.T."/>
            <person name="Winkler M.E."/>
        </authorList>
    </citation>
    <scope>NUCLEOTIDE SEQUENCE</scope>
</reference>
<dbReference type="GO" id="GO:0003700">
    <property type="term" value="F:DNA-binding transcription factor activity"/>
    <property type="evidence" value="ECO:0007669"/>
    <property type="project" value="InterPro"/>
</dbReference>
<dbReference type="EMBL" id="UINC01008123">
    <property type="protein sequence ID" value="SVA36614.1"/>
    <property type="molecule type" value="Genomic_DNA"/>
</dbReference>
<feature type="domain" description="SIS" evidence="6">
    <location>
        <begin position="134"/>
        <end position="269"/>
    </location>
</feature>
<dbReference type="CDD" id="cd05013">
    <property type="entry name" value="SIS_RpiR"/>
    <property type="match status" value="1"/>
</dbReference>
<name>A0A381V8Z1_9ZZZZ</name>
<feature type="domain" description="HTH rpiR-type" evidence="5">
    <location>
        <begin position="6"/>
        <end position="82"/>
    </location>
</feature>
<dbReference type="InterPro" id="IPR036388">
    <property type="entry name" value="WH-like_DNA-bd_sf"/>
</dbReference>
<keyword evidence="2" id="KW-0238">DNA-binding</keyword>
<evidence type="ECO:0000313" key="7">
    <source>
        <dbReference type="EMBL" id="SVA36614.1"/>
    </source>
</evidence>
<dbReference type="PANTHER" id="PTHR30514">
    <property type="entry name" value="GLUCOKINASE"/>
    <property type="match status" value="1"/>
</dbReference>
<dbReference type="SUPFAM" id="SSF46689">
    <property type="entry name" value="Homeodomain-like"/>
    <property type="match status" value="1"/>
</dbReference>
<dbReference type="InterPro" id="IPR046348">
    <property type="entry name" value="SIS_dom_sf"/>
</dbReference>
<dbReference type="InterPro" id="IPR009057">
    <property type="entry name" value="Homeodomain-like_sf"/>
</dbReference>
<evidence type="ECO:0008006" key="8">
    <source>
        <dbReference type="Google" id="ProtNLM"/>
    </source>
</evidence>
<dbReference type="Pfam" id="PF01418">
    <property type="entry name" value="HTH_6"/>
    <property type="match status" value="1"/>
</dbReference>
<dbReference type="PROSITE" id="PS51464">
    <property type="entry name" value="SIS"/>
    <property type="match status" value="1"/>
</dbReference>
<evidence type="ECO:0000256" key="4">
    <source>
        <dbReference type="SAM" id="Phobius"/>
    </source>
</evidence>